<organism evidence="2 3">
    <name type="scientific">Cladophialophora psammophila CBS 110553</name>
    <dbReference type="NCBI Taxonomy" id="1182543"/>
    <lineage>
        <taxon>Eukaryota</taxon>
        <taxon>Fungi</taxon>
        <taxon>Dikarya</taxon>
        <taxon>Ascomycota</taxon>
        <taxon>Pezizomycotina</taxon>
        <taxon>Eurotiomycetes</taxon>
        <taxon>Chaetothyriomycetidae</taxon>
        <taxon>Chaetothyriales</taxon>
        <taxon>Herpotrichiellaceae</taxon>
        <taxon>Cladophialophora</taxon>
    </lineage>
</organism>
<dbReference type="EMBL" id="AMGX01000038">
    <property type="protein sequence ID" value="EXJ54914.1"/>
    <property type="molecule type" value="Genomic_DNA"/>
</dbReference>
<feature type="compositionally biased region" description="Basic residues" evidence="1">
    <location>
        <begin position="212"/>
        <end position="225"/>
    </location>
</feature>
<reference evidence="2 3" key="1">
    <citation type="submission" date="2013-03" db="EMBL/GenBank/DDBJ databases">
        <title>The Genome Sequence of Cladophialophora psammophila CBS 110553.</title>
        <authorList>
            <consortium name="The Broad Institute Genomics Platform"/>
            <person name="Cuomo C."/>
            <person name="de Hoog S."/>
            <person name="Gorbushina A."/>
            <person name="Walker B."/>
            <person name="Young S.K."/>
            <person name="Zeng Q."/>
            <person name="Gargeya S."/>
            <person name="Fitzgerald M."/>
            <person name="Haas B."/>
            <person name="Abouelleil A."/>
            <person name="Allen A.W."/>
            <person name="Alvarado L."/>
            <person name="Arachchi H.M."/>
            <person name="Berlin A.M."/>
            <person name="Chapman S.B."/>
            <person name="Gainer-Dewar J."/>
            <person name="Goldberg J."/>
            <person name="Griggs A."/>
            <person name="Gujja S."/>
            <person name="Hansen M."/>
            <person name="Howarth C."/>
            <person name="Imamovic A."/>
            <person name="Ireland A."/>
            <person name="Larimer J."/>
            <person name="McCowan C."/>
            <person name="Murphy C."/>
            <person name="Pearson M."/>
            <person name="Poon T.W."/>
            <person name="Priest M."/>
            <person name="Roberts A."/>
            <person name="Saif S."/>
            <person name="Shea T."/>
            <person name="Sisk P."/>
            <person name="Sykes S."/>
            <person name="Wortman J."/>
            <person name="Nusbaum C."/>
            <person name="Birren B."/>
        </authorList>
    </citation>
    <scope>NUCLEOTIDE SEQUENCE [LARGE SCALE GENOMIC DNA]</scope>
    <source>
        <strain evidence="2 3">CBS 110553</strain>
    </source>
</reference>
<feature type="region of interest" description="Disordered" evidence="1">
    <location>
        <begin position="153"/>
        <end position="172"/>
    </location>
</feature>
<comment type="caution">
    <text evidence="2">The sequence shown here is derived from an EMBL/GenBank/DDBJ whole genome shotgun (WGS) entry which is preliminary data.</text>
</comment>
<dbReference type="HOGENOM" id="CLU_058852_0_0_1"/>
<dbReference type="Proteomes" id="UP000019471">
    <property type="component" value="Unassembled WGS sequence"/>
</dbReference>
<proteinExistence type="predicted"/>
<name>W9W8N3_9EURO</name>
<protein>
    <submittedName>
        <fullName evidence="2">Uncharacterized protein</fullName>
    </submittedName>
</protein>
<feature type="region of interest" description="Disordered" evidence="1">
    <location>
        <begin position="358"/>
        <end position="385"/>
    </location>
</feature>
<feature type="compositionally biased region" description="Low complexity" evidence="1">
    <location>
        <begin position="179"/>
        <end position="194"/>
    </location>
</feature>
<dbReference type="AlphaFoldDB" id="W9W8N3"/>
<evidence type="ECO:0000313" key="2">
    <source>
        <dbReference type="EMBL" id="EXJ54914.1"/>
    </source>
</evidence>
<keyword evidence="3" id="KW-1185">Reference proteome</keyword>
<dbReference type="OrthoDB" id="4156665at2759"/>
<evidence type="ECO:0000313" key="3">
    <source>
        <dbReference type="Proteomes" id="UP000019471"/>
    </source>
</evidence>
<feature type="region of interest" description="Disordered" evidence="1">
    <location>
        <begin position="179"/>
        <end position="228"/>
    </location>
</feature>
<dbReference type="RefSeq" id="XP_007751584.1">
    <property type="nucleotide sequence ID" value="XM_007753394.1"/>
</dbReference>
<sequence>MTSSNPTSPILPTLSPLSPQSPIVVENELVQPLRQLLTTFSGLTSTQTSITSPNPWACSNTNGTICRRNSLASPVMMSPAQAAFVPISPARARHQMSTPERAHFQMTHTPMTATFPREDGRQSRMAMRSPTYERVFTLPLRVNTIFASETIHEETDQSEYASTPSSDTSTLFDWEPANATASASRTTTTASNGRRLIRSHTPAPIRTQTRSPIRKQSQKHSRLPPKLRLPPLPQYHVEVILSPTSRRNREHYQSSVEHLRAPLVPLISVTTGLPHPEFPTSLLQYHLLTHEQLDSLARWYHQVTPPVEETFQYPAWIPAWTSLPRNRQQNPNTAADQKNVDLETKRRRWGRFIGLRGCESPTDESGNVLNGGGGEEQRAETPDELARRMGREWRRALERAEEEARSYEKSWRGRW</sequence>
<feature type="compositionally biased region" description="Polar residues" evidence="1">
    <location>
        <begin position="158"/>
        <end position="171"/>
    </location>
</feature>
<evidence type="ECO:0000256" key="1">
    <source>
        <dbReference type="SAM" id="MobiDB-lite"/>
    </source>
</evidence>
<dbReference type="GeneID" id="19197511"/>
<gene>
    <name evidence="2" type="ORF">A1O5_12825</name>
</gene>
<dbReference type="eggNOG" id="ENOG502STXT">
    <property type="taxonomic scope" value="Eukaryota"/>
</dbReference>
<feature type="compositionally biased region" description="Basic and acidic residues" evidence="1">
    <location>
        <begin position="375"/>
        <end position="385"/>
    </location>
</feature>
<accession>W9W8N3</accession>